<dbReference type="InParanoid" id="T1EKM7"/>
<organism evidence="4 5">
    <name type="scientific">Helobdella robusta</name>
    <name type="common">Californian leech</name>
    <dbReference type="NCBI Taxonomy" id="6412"/>
    <lineage>
        <taxon>Eukaryota</taxon>
        <taxon>Metazoa</taxon>
        <taxon>Spiralia</taxon>
        <taxon>Lophotrochozoa</taxon>
        <taxon>Annelida</taxon>
        <taxon>Clitellata</taxon>
        <taxon>Hirudinea</taxon>
        <taxon>Rhynchobdellida</taxon>
        <taxon>Glossiphoniidae</taxon>
        <taxon>Helobdella</taxon>
    </lineage>
</organism>
<reference evidence="5" key="1">
    <citation type="submission" date="2012-12" db="EMBL/GenBank/DDBJ databases">
        <authorList>
            <person name="Hellsten U."/>
            <person name="Grimwood J."/>
            <person name="Chapman J.A."/>
            <person name="Shapiro H."/>
            <person name="Aerts A."/>
            <person name="Otillar R.P."/>
            <person name="Terry A.Y."/>
            <person name="Boore J.L."/>
            <person name="Simakov O."/>
            <person name="Marletaz F."/>
            <person name="Cho S.-J."/>
            <person name="Edsinger-Gonzales E."/>
            <person name="Havlak P."/>
            <person name="Kuo D.-H."/>
            <person name="Larsson T."/>
            <person name="Lv J."/>
            <person name="Arendt D."/>
            <person name="Savage R."/>
            <person name="Osoegawa K."/>
            <person name="de Jong P."/>
            <person name="Lindberg D.R."/>
            <person name="Seaver E.C."/>
            <person name="Weisblat D.A."/>
            <person name="Putnam N.H."/>
            <person name="Grigoriev I.V."/>
            <person name="Rokhsar D.S."/>
        </authorList>
    </citation>
    <scope>NUCLEOTIDE SEQUENCE</scope>
</reference>
<dbReference type="CDD" id="cd10529">
    <property type="entry name" value="SET_SETD5-like"/>
    <property type="match status" value="1"/>
</dbReference>
<evidence type="ECO:0000313" key="4">
    <source>
        <dbReference type="EnsemblMetazoa" id="HelroP151907"/>
    </source>
</evidence>
<dbReference type="SMART" id="SM00317">
    <property type="entry name" value="SET"/>
    <property type="match status" value="1"/>
</dbReference>
<name>T1EKM7_HELRO</name>
<gene>
    <name evidence="4" type="primary">20197127</name>
    <name evidence="3" type="ORF">HELRODRAFT_151907</name>
</gene>
<reference evidence="4" key="3">
    <citation type="submission" date="2015-06" db="UniProtKB">
        <authorList>
            <consortium name="EnsemblMetazoa"/>
        </authorList>
    </citation>
    <scope>IDENTIFICATION</scope>
</reference>
<sequence length="133" mass="15017">QVLEATEDIVTHLPLIEYVGNVMLRDQYMGRFVFVNVFYSWQPHVLFYSKFGGVDLCVDATNTGNEARFVRRSCTPNAEIQHSLQGNNLRFFIHASKSIIAGAEITIAFDFNYHKCGFAVECACTRSSCPVLK</sequence>
<proteinExistence type="predicted"/>
<dbReference type="SUPFAM" id="SSF82199">
    <property type="entry name" value="SET domain"/>
    <property type="match status" value="1"/>
</dbReference>
<dbReference type="GO" id="GO:0006325">
    <property type="term" value="P:chromatin organization"/>
    <property type="evidence" value="ECO:0007669"/>
    <property type="project" value="UniProtKB-KW"/>
</dbReference>
<feature type="domain" description="SET" evidence="2">
    <location>
        <begin position="1"/>
        <end position="110"/>
    </location>
</feature>
<dbReference type="RefSeq" id="XP_009019635.1">
    <property type="nucleotide sequence ID" value="XM_009021387.1"/>
</dbReference>
<dbReference type="eggNOG" id="KOG1844">
    <property type="taxonomic scope" value="Eukaryota"/>
</dbReference>
<dbReference type="InterPro" id="IPR046341">
    <property type="entry name" value="SET_dom_sf"/>
</dbReference>
<dbReference type="EnsemblMetazoa" id="HelroT151907">
    <property type="protein sequence ID" value="HelroP151907"/>
    <property type="gene ID" value="HelroG151907"/>
</dbReference>
<dbReference type="EMBL" id="KB096742">
    <property type="protein sequence ID" value="ESO02227.1"/>
    <property type="molecule type" value="Genomic_DNA"/>
</dbReference>
<dbReference type="InterPro" id="IPR001214">
    <property type="entry name" value="SET_dom"/>
</dbReference>
<dbReference type="PROSITE" id="PS50280">
    <property type="entry name" value="SET"/>
    <property type="match status" value="1"/>
</dbReference>
<dbReference type="Proteomes" id="UP000015101">
    <property type="component" value="Unassembled WGS sequence"/>
</dbReference>
<dbReference type="OrthoDB" id="1928087at2759"/>
<dbReference type="KEGG" id="hro:HELRODRAFT_151907"/>
<keyword evidence="5" id="KW-1185">Reference proteome</keyword>
<dbReference type="Gene3D" id="2.170.270.10">
    <property type="entry name" value="SET domain"/>
    <property type="match status" value="1"/>
</dbReference>
<dbReference type="HOGENOM" id="CLU_157677_0_0_1"/>
<dbReference type="PANTHER" id="PTHR46462:SF3">
    <property type="entry name" value="UPSET, ISOFORM A"/>
    <property type="match status" value="1"/>
</dbReference>
<dbReference type="GeneID" id="20197127"/>
<dbReference type="Pfam" id="PF00856">
    <property type="entry name" value="SET"/>
    <property type="match status" value="1"/>
</dbReference>
<dbReference type="EMBL" id="AMQM01000826">
    <property type="status" value="NOT_ANNOTATED_CDS"/>
    <property type="molecule type" value="Genomic_DNA"/>
</dbReference>
<protein>
    <recommendedName>
        <fullName evidence="2">SET domain-containing protein</fullName>
    </recommendedName>
</protein>
<evidence type="ECO:0000313" key="3">
    <source>
        <dbReference type="EMBL" id="ESO02227.1"/>
    </source>
</evidence>
<dbReference type="CTD" id="20197127"/>
<evidence type="ECO:0000259" key="2">
    <source>
        <dbReference type="PROSITE" id="PS50280"/>
    </source>
</evidence>
<reference evidence="3 5" key="2">
    <citation type="journal article" date="2013" name="Nature">
        <title>Insights into bilaterian evolution from three spiralian genomes.</title>
        <authorList>
            <person name="Simakov O."/>
            <person name="Marletaz F."/>
            <person name="Cho S.J."/>
            <person name="Edsinger-Gonzales E."/>
            <person name="Havlak P."/>
            <person name="Hellsten U."/>
            <person name="Kuo D.H."/>
            <person name="Larsson T."/>
            <person name="Lv J."/>
            <person name="Arendt D."/>
            <person name="Savage R."/>
            <person name="Osoegawa K."/>
            <person name="de Jong P."/>
            <person name="Grimwood J."/>
            <person name="Chapman J.A."/>
            <person name="Shapiro H."/>
            <person name="Aerts A."/>
            <person name="Otillar R.P."/>
            <person name="Terry A.Y."/>
            <person name="Boore J.L."/>
            <person name="Grigoriev I.V."/>
            <person name="Lindberg D.R."/>
            <person name="Seaver E.C."/>
            <person name="Weisblat D.A."/>
            <person name="Putnam N.H."/>
            <person name="Rokhsar D.S."/>
        </authorList>
    </citation>
    <scope>NUCLEOTIDE SEQUENCE</scope>
</reference>
<dbReference type="OMA" id="AVECACT"/>
<dbReference type="STRING" id="6412.T1EKM7"/>
<dbReference type="AlphaFoldDB" id="T1EKM7"/>
<keyword evidence="1" id="KW-0156">Chromatin regulator</keyword>
<evidence type="ECO:0000313" key="5">
    <source>
        <dbReference type="Proteomes" id="UP000015101"/>
    </source>
</evidence>
<dbReference type="PANTHER" id="PTHR46462">
    <property type="entry name" value="UPSET, ISOFORM A"/>
    <property type="match status" value="1"/>
</dbReference>
<evidence type="ECO:0000256" key="1">
    <source>
        <dbReference type="ARBA" id="ARBA00022853"/>
    </source>
</evidence>
<accession>T1EKM7</accession>